<evidence type="ECO:0000256" key="2">
    <source>
        <dbReference type="ARBA" id="ARBA00022670"/>
    </source>
</evidence>
<keyword evidence="7" id="KW-0472">Membrane</keyword>
<dbReference type="SUPFAM" id="SSF52743">
    <property type="entry name" value="Subtilisin-like"/>
    <property type="match status" value="1"/>
</dbReference>
<dbReference type="EMBL" id="QEEX01000001">
    <property type="protein sequence ID" value="PWB97243.1"/>
    <property type="molecule type" value="Genomic_DNA"/>
</dbReference>
<reference evidence="11" key="1">
    <citation type="submission" date="2018-04" db="EMBL/GenBank/DDBJ databases">
        <authorList>
            <person name="Liu S."/>
            <person name="Wang Z."/>
            <person name="Li J."/>
        </authorList>
    </citation>
    <scope>NUCLEOTIDE SEQUENCE [LARGE SCALE GENOMIC DNA]</scope>
    <source>
        <strain evidence="11">S1194</strain>
    </source>
</reference>
<dbReference type="InterPro" id="IPR036852">
    <property type="entry name" value="Peptidase_S8/S53_dom_sf"/>
</dbReference>
<comment type="caution">
    <text evidence="10">The sequence shown here is derived from an EMBL/GenBank/DDBJ whole genome shotgun (WGS) entry which is preliminary data.</text>
</comment>
<dbReference type="InterPro" id="IPR023828">
    <property type="entry name" value="Peptidase_S8_Ser-AS"/>
</dbReference>
<dbReference type="KEGG" id="salc:C2138_09815"/>
<name>A0A2U1T0E4_9MICO</name>
<dbReference type="PANTHER" id="PTHR43806:SF11">
    <property type="entry name" value="CEREVISIN-RELATED"/>
    <property type="match status" value="1"/>
</dbReference>
<dbReference type="InterPro" id="IPR023827">
    <property type="entry name" value="Peptidase_S8_Asp-AS"/>
</dbReference>
<dbReference type="Gene3D" id="3.40.50.200">
    <property type="entry name" value="Peptidase S8/S53 domain"/>
    <property type="match status" value="1"/>
</dbReference>
<gene>
    <name evidence="10" type="ORF">DF220_04920</name>
</gene>
<dbReference type="InterPro" id="IPR050131">
    <property type="entry name" value="Peptidase_S8_subtilisin-like"/>
</dbReference>
<dbReference type="InterPro" id="IPR022398">
    <property type="entry name" value="Peptidase_S8_His-AS"/>
</dbReference>
<dbReference type="Pfam" id="PF00082">
    <property type="entry name" value="Peptidase_S8"/>
    <property type="match status" value="1"/>
</dbReference>
<dbReference type="PROSITE" id="PS51892">
    <property type="entry name" value="SUBTILASE"/>
    <property type="match status" value="1"/>
</dbReference>
<dbReference type="InterPro" id="IPR015500">
    <property type="entry name" value="Peptidase_S8_subtilisin-rel"/>
</dbReference>
<evidence type="ECO:0000313" key="11">
    <source>
        <dbReference type="Proteomes" id="UP000244978"/>
    </source>
</evidence>
<comment type="similarity">
    <text evidence="1 5 6">Belongs to the peptidase S8 family.</text>
</comment>
<keyword evidence="2 5" id="KW-0645">Protease</keyword>
<dbReference type="PROSITE" id="PS51318">
    <property type="entry name" value="TAT"/>
    <property type="match status" value="1"/>
</dbReference>
<evidence type="ECO:0000259" key="9">
    <source>
        <dbReference type="Pfam" id="PF00082"/>
    </source>
</evidence>
<protein>
    <submittedName>
        <fullName evidence="10">Peptidase S8</fullName>
    </submittedName>
</protein>
<dbReference type="InterPro" id="IPR006311">
    <property type="entry name" value="TAT_signal"/>
</dbReference>
<feature type="domain" description="Peptidase S8/S53" evidence="9">
    <location>
        <begin position="58"/>
        <end position="315"/>
    </location>
</feature>
<dbReference type="OrthoDB" id="9798386at2"/>
<feature type="chain" id="PRO_5015570782" evidence="8">
    <location>
        <begin position="35"/>
        <end position="421"/>
    </location>
</feature>
<feature type="active site" description="Charge relay system" evidence="5">
    <location>
        <position position="106"/>
    </location>
</feature>
<dbReference type="PROSITE" id="PS00137">
    <property type="entry name" value="SUBTILASE_HIS"/>
    <property type="match status" value="1"/>
</dbReference>
<feature type="active site" description="Charge relay system" evidence="5">
    <location>
        <position position="67"/>
    </location>
</feature>
<dbReference type="PANTHER" id="PTHR43806">
    <property type="entry name" value="PEPTIDASE S8"/>
    <property type="match status" value="1"/>
</dbReference>
<evidence type="ECO:0000256" key="5">
    <source>
        <dbReference type="PROSITE-ProRule" id="PRU01240"/>
    </source>
</evidence>
<dbReference type="PRINTS" id="PR00723">
    <property type="entry name" value="SUBTILISIN"/>
</dbReference>
<dbReference type="PROSITE" id="PS00138">
    <property type="entry name" value="SUBTILASE_SER"/>
    <property type="match status" value="1"/>
</dbReference>
<dbReference type="GO" id="GO:0004252">
    <property type="term" value="F:serine-type endopeptidase activity"/>
    <property type="evidence" value="ECO:0007669"/>
    <property type="project" value="UniProtKB-UniRule"/>
</dbReference>
<proteinExistence type="inferred from homology"/>
<dbReference type="AlphaFoldDB" id="A0A2U1T0E4"/>
<evidence type="ECO:0000256" key="6">
    <source>
        <dbReference type="RuleBase" id="RU003355"/>
    </source>
</evidence>
<sequence>MTLPRRRLAAAVAGGVVVASVLGSSLLVAAPATADSIRDRQYWLADYGITEAWQTSKGDGVTVAVIDTGVDGSHPDLAGAVVGGSDASGVGSPDGQTPVGYASREHGTMVASLLAGRGDGQGGGIIGVAPEASILSVSVGFGVGTVPSDDQVAAAVRWAVDNGADIINMSLTRNTLEWPESWDDAFLYAMQRDVVIVAAAGNRGSGTTQVGAPATMPGVLTVAGVDRQGSASFDASSQGITISVAAPSEELVGATPGGGYSTWSGTSGAAPIVAGLAALVRSAHPELDAGNVINRITATARPVGGAQLSPIYGHGLFDAKRAVDGFVPAVDDNPAGLLADWIRLYRRADAEPIPTPTPVVPDPVPIPDTRAAAESPLGTVLPSAEQLRFVGIPLVVFTIFGAAAAALAWGTWRQVRGTTRR</sequence>
<keyword evidence="11" id="KW-1185">Reference proteome</keyword>
<keyword evidence="4 5" id="KW-0720">Serine protease</keyword>
<accession>A0A2U1T0E4</accession>
<evidence type="ECO:0000256" key="3">
    <source>
        <dbReference type="ARBA" id="ARBA00022801"/>
    </source>
</evidence>
<keyword evidence="8" id="KW-0732">Signal</keyword>
<keyword evidence="7" id="KW-0812">Transmembrane</keyword>
<evidence type="ECO:0000256" key="7">
    <source>
        <dbReference type="SAM" id="Phobius"/>
    </source>
</evidence>
<dbReference type="InterPro" id="IPR000209">
    <property type="entry name" value="Peptidase_S8/S53_dom"/>
</dbReference>
<keyword evidence="7" id="KW-1133">Transmembrane helix</keyword>
<evidence type="ECO:0000256" key="1">
    <source>
        <dbReference type="ARBA" id="ARBA00011073"/>
    </source>
</evidence>
<evidence type="ECO:0000313" key="10">
    <source>
        <dbReference type="EMBL" id="PWB97243.1"/>
    </source>
</evidence>
<organism evidence="10 11">
    <name type="scientific">Homoserinimonas hongtaonis</name>
    <dbReference type="NCBI Taxonomy" id="2079791"/>
    <lineage>
        <taxon>Bacteria</taxon>
        <taxon>Bacillati</taxon>
        <taxon>Actinomycetota</taxon>
        <taxon>Actinomycetes</taxon>
        <taxon>Micrococcales</taxon>
        <taxon>Microbacteriaceae</taxon>
        <taxon>Homoserinimonas</taxon>
    </lineage>
</organism>
<feature type="active site" description="Charge relay system" evidence="5">
    <location>
        <position position="267"/>
    </location>
</feature>
<evidence type="ECO:0000256" key="8">
    <source>
        <dbReference type="SAM" id="SignalP"/>
    </source>
</evidence>
<dbReference type="PROSITE" id="PS00136">
    <property type="entry name" value="SUBTILASE_ASP"/>
    <property type="match status" value="1"/>
</dbReference>
<dbReference type="RefSeq" id="WP_108517452.1">
    <property type="nucleotide sequence ID" value="NZ_CP026951.1"/>
</dbReference>
<dbReference type="Proteomes" id="UP000244978">
    <property type="component" value="Unassembled WGS sequence"/>
</dbReference>
<dbReference type="GO" id="GO:0006508">
    <property type="term" value="P:proteolysis"/>
    <property type="evidence" value="ECO:0007669"/>
    <property type="project" value="UniProtKB-KW"/>
</dbReference>
<evidence type="ECO:0000256" key="4">
    <source>
        <dbReference type="ARBA" id="ARBA00022825"/>
    </source>
</evidence>
<feature type="signal peptide" evidence="8">
    <location>
        <begin position="1"/>
        <end position="34"/>
    </location>
</feature>
<feature type="transmembrane region" description="Helical" evidence="7">
    <location>
        <begin position="389"/>
        <end position="412"/>
    </location>
</feature>
<keyword evidence="3 5" id="KW-0378">Hydrolase</keyword>